<organism evidence="4 5">
    <name type="scientific">Ephemerocybe angulata</name>
    <dbReference type="NCBI Taxonomy" id="980116"/>
    <lineage>
        <taxon>Eukaryota</taxon>
        <taxon>Fungi</taxon>
        <taxon>Dikarya</taxon>
        <taxon>Basidiomycota</taxon>
        <taxon>Agaricomycotina</taxon>
        <taxon>Agaricomycetes</taxon>
        <taxon>Agaricomycetidae</taxon>
        <taxon>Agaricales</taxon>
        <taxon>Agaricineae</taxon>
        <taxon>Psathyrellaceae</taxon>
        <taxon>Ephemerocybe</taxon>
    </lineage>
</organism>
<dbReference type="Pfam" id="PF14214">
    <property type="entry name" value="Helitron_like_N"/>
    <property type="match status" value="1"/>
</dbReference>
<dbReference type="Pfam" id="PF20209">
    <property type="entry name" value="DUF6570"/>
    <property type="match status" value="1"/>
</dbReference>
<evidence type="ECO:0008006" key="6">
    <source>
        <dbReference type="Google" id="ProtNLM"/>
    </source>
</evidence>
<dbReference type="InterPro" id="IPR025476">
    <property type="entry name" value="Helitron_helicase-like"/>
</dbReference>
<protein>
    <recommendedName>
        <fullName evidence="6">ATP-dependent DNA helicase</fullName>
    </recommendedName>
</protein>
<evidence type="ECO:0000259" key="2">
    <source>
        <dbReference type="Pfam" id="PF14214"/>
    </source>
</evidence>
<evidence type="ECO:0000313" key="4">
    <source>
        <dbReference type="EMBL" id="KAF5339810.1"/>
    </source>
</evidence>
<evidence type="ECO:0000259" key="3">
    <source>
        <dbReference type="Pfam" id="PF20209"/>
    </source>
</evidence>
<dbReference type="OrthoDB" id="3257061at2759"/>
<feature type="region of interest" description="Disordered" evidence="1">
    <location>
        <begin position="1256"/>
        <end position="1281"/>
    </location>
</feature>
<feature type="region of interest" description="Disordered" evidence="1">
    <location>
        <begin position="274"/>
        <end position="294"/>
    </location>
</feature>
<dbReference type="EMBL" id="JAACJK010000006">
    <property type="protein sequence ID" value="KAF5339810.1"/>
    <property type="molecule type" value="Genomic_DNA"/>
</dbReference>
<reference evidence="4 5" key="1">
    <citation type="journal article" date="2020" name="ISME J.">
        <title>Uncovering the hidden diversity of litter-decomposition mechanisms in mushroom-forming fungi.</title>
        <authorList>
            <person name="Floudas D."/>
            <person name="Bentzer J."/>
            <person name="Ahren D."/>
            <person name="Johansson T."/>
            <person name="Persson P."/>
            <person name="Tunlid A."/>
        </authorList>
    </citation>
    <scope>NUCLEOTIDE SEQUENCE [LARGE SCALE GENOMIC DNA]</scope>
    <source>
        <strain evidence="4 5">CBS 175.51</strain>
    </source>
</reference>
<accession>A0A8H5CDI0</accession>
<feature type="compositionally biased region" description="Polar residues" evidence="1">
    <location>
        <begin position="965"/>
        <end position="975"/>
    </location>
</feature>
<sequence length="1534" mass="170911">MLAAPKNDVLHQLTVTREDERPHLLGGGAHVERKFSWAELAPYMAFDDPGNPMPTDAHYDLVGYAPMRTLKDVQAARPASFALAVPVTALVPHLNYTELKTISLIHGMRVPRGMSRDNVEALLRDHRCLGCEPHSAVFAPGDLAAPREPAAHPRQEYLDDAAKSVKIFSLDELDMFAPIPEAHRAVYALGARLKTLEPALDIPVRTDTVVDADGIVCYAVPWMRIANKASKPAVHNIVKLHGFKPLVRTPKAETLETFGKHACSDTCPPFKATFEPVHADRKPPPPSGSHPVQEVVVEPPEDTNVQPYPPPPLSDLDKINIIREFCEDLRPSCFEESGCAVCGQLTRITDLKPMHTLGCSFDALLEPGVARRERMSSEEPVTYDNGPVLDRSLDAVCEKCVNCLTQGRRPVNALANGLWIGDVPTELSCLTYAEQCLVARARTNRCVVRVGTLGYSHSKMTCNAISFALPTLKVYHTLPPPQAEMNEVLAFLFTGINPPTEDDLERTPMLVRRNAVGRALEWLKLNHSDYTDLQIDSVSLNSYPVCGPIVRWVHRPDASEGIPNVAATSMHEPDSIGEDTEQDDGGKCPFTVNGLIGTHMETMSFAARKAAAVHHLRTGGSALAVGQGDTPESKYDNPQLYPQLFPWLFPYGAGGLGNNRLAGLVSESTQKRWLLMHHDKRFQTESRFVIVAFNDEQIKRARTGSVITAKRSNFHYIASRIHTVNPEVAKQIAVRLQEGENVKPETEEEKVCFSIMDNIDHVGSSVYGSLAGKKNMRSEIWSLIANRGAPSWFITLSPADNKHPICIYWADKKTKFNPELREYKERAYLVSNNPVAGARFFNFMVLLLIKHLLRWADPDGRAGVFGHTAAYYGTVEQQGRMTLHLHMLIWIICALTPQQVRDKIMARDSDFVKELIAYLEGSQTGDFLTGTMDDMKARFSKDDKKAKQEPTVSSQLPNEGPAVNGTPSNTSTKPSDLQPKEPELTPGPALYDPTQALPVPPPDADLTHRSDPGCTCTCDGCFSMDEWIGHYKDTVDNILYRSNVHTCYYKRDVISNGVRTQHVFGKGCLNKDHVCTGRFPRKQFKSTVIDSDGHINLKKNESWINTVNEVMVYLFGCNTDCTCLSSGTAVKASAGYIADYISKFGLKTYQIFSSIYDVFERNPDIIDESKDETDAARKLILKMANSLTSKIEIGGPMAAMYLLGHPDHYSSHEFVALYWRTYVVYVLNQWEMAAEASDANADMDVDMDATRAEASFEVPDDEAEHEDGDGDEPDHTPKEADSIVVSRTYGRILSKSSVDDYMMRPEDLDAVCLYDWIQCSVRKLVVGIKKPSPSLLLYMKGHPLRETHRVLYDVGRMKHIVPNILGAYIPRADGDDRNYYCCTMLTLFAPWRAATDLRSSAEDWASAFDRYSFAPRHLKIIQNLMIRHECYDSRDDYHAQLKNQVAAQYNGEGDLGSDDEGDELPNEDDLFDMDVDVDGDVRGDWSQRKFDQMKEVEVVLQSAGWHVDGASQASDGPNKPFAPREALLRASGKM</sequence>
<feature type="domain" description="DUF6570" evidence="3">
    <location>
        <begin position="407"/>
        <end position="540"/>
    </location>
</feature>
<dbReference type="InterPro" id="IPR046700">
    <property type="entry name" value="DUF6570"/>
</dbReference>
<feature type="compositionally biased region" description="Acidic residues" evidence="1">
    <location>
        <begin position="1258"/>
        <end position="1272"/>
    </location>
</feature>
<evidence type="ECO:0000256" key="1">
    <source>
        <dbReference type="SAM" id="MobiDB-lite"/>
    </source>
</evidence>
<proteinExistence type="predicted"/>
<evidence type="ECO:0000313" key="5">
    <source>
        <dbReference type="Proteomes" id="UP000541558"/>
    </source>
</evidence>
<name>A0A8H5CDI0_9AGAR</name>
<comment type="caution">
    <text evidence="4">The sequence shown here is derived from an EMBL/GenBank/DDBJ whole genome shotgun (WGS) entry which is preliminary data.</text>
</comment>
<feature type="region of interest" description="Disordered" evidence="1">
    <location>
        <begin position="1508"/>
        <end position="1534"/>
    </location>
</feature>
<feature type="region of interest" description="Disordered" evidence="1">
    <location>
        <begin position="940"/>
        <end position="1008"/>
    </location>
</feature>
<keyword evidence="5" id="KW-1185">Reference proteome</keyword>
<feature type="domain" description="Helitron helicase-like" evidence="2">
    <location>
        <begin position="672"/>
        <end position="889"/>
    </location>
</feature>
<gene>
    <name evidence="4" type="ORF">D9611_009092</name>
</gene>
<dbReference type="Proteomes" id="UP000541558">
    <property type="component" value="Unassembled WGS sequence"/>
</dbReference>